<evidence type="ECO:0000259" key="13">
    <source>
        <dbReference type="PROSITE" id="PS51194"/>
    </source>
</evidence>
<comment type="caution">
    <text evidence="15">The sequence shown here is derived from an EMBL/GenBank/DDBJ whole genome shotgun (WGS) entry which is preliminary data.</text>
</comment>
<keyword evidence="8" id="KW-0378">Hydrolase</keyword>
<evidence type="ECO:0000256" key="2">
    <source>
        <dbReference type="ARBA" id="ARBA00022679"/>
    </source>
</evidence>
<organism evidence="15 16">
    <name type="scientific">Cafeteria roenbergensis</name>
    <name type="common">Marine flagellate</name>
    <dbReference type="NCBI Taxonomy" id="33653"/>
    <lineage>
        <taxon>Eukaryota</taxon>
        <taxon>Sar</taxon>
        <taxon>Stramenopiles</taxon>
        <taxon>Bigyra</taxon>
        <taxon>Opalozoa</taxon>
        <taxon>Bicosoecida</taxon>
        <taxon>Cafeteriaceae</taxon>
        <taxon>Cafeteria</taxon>
    </lineage>
</organism>
<dbReference type="InterPro" id="IPR044066">
    <property type="entry name" value="TRIAD_supradom"/>
</dbReference>
<keyword evidence="11" id="KW-0067">ATP-binding</keyword>
<feature type="region of interest" description="Disordered" evidence="12">
    <location>
        <begin position="445"/>
        <end position="466"/>
    </location>
</feature>
<keyword evidence="9" id="KW-0347">Helicase</keyword>
<keyword evidence="10" id="KW-0862">Zinc</keyword>
<evidence type="ECO:0000256" key="10">
    <source>
        <dbReference type="ARBA" id="ARBA00022833"/>
    </source>
</evidence>
<dbReference type="GO" id="GO:0004386">
    <property type="term" value="F:helicase activity"/>
    <property type="evidence" value="ECO:0007669"/>
    <property type="project" value="UniProtKB-KW"/>
</dbReference>
<feature type="domain" description="Helicase C-terminal" evidence="13">
    <location>
        <begin position="720"/>
        <end position="896"/>
    </location>
</feature>
<dbReference type="CDD" id="cd22584">
    <property type="entry name" value="Rcat_RBR_unk"/>
    <property type="match status" value="1"/>
</dbReference>
<dbReference type="Gene3D" id="3.40.50.300">
    <property type="entry name" value="P-loop containing nucleotide triphosphate hydrolases"/>
    <property type="match status" value="2"/>
</dbReference>
<dbReference type="SUPFAM" id="SSF57850">
    <property type="entry name" value="RING/U-box"/>
    <property type="match status" value="1"/>
</dbReference>
<dbReference type="PANTHER" id="PTHR18934">
    <property type="entry name" value="ATP-DEPENDENT RNA HELICASE"/>
    <property type="match status" value="1"/>
</dbReference>
<dbReference type="InterPro" id="IPR001650">
    <property type="entry name" value="Helicase_C-like"/>
</dbReference>
<dbReference type="GO" id="GO:0008270">
    <property type="term" value="F:zinc ion binding"/>
    <property type="evidence" value="ECO:0007669"/>
    <property type="project" value="UniProtKB-KW"/>
</dbReference>
<evidence type="ECO:0000259" key="14">
    <source>
        <dbReference type="PROSITE" id="PS51873"/>
    </source>
</evidence>
<dbReference type="CDD" id="cd20335">
    <property type="entry name" value="BRcat_RBR"/>
    <property type="match status" value="1"/>
</dbReference>
<evidence type="ECO:0000256" key="5">
    <source>
        <dbReference type="ARBA" id="ARBA00022741"/>
    </source>
</evidence>
<feature type="region of interest" description="Disordered" evidence="12">
    <location>
        <begin position="186"/>
        <end position="208"/>
    </location>
</feature>
<dbReference type="PANTHER" id="PTHR18934:SF99">
    <property type="entry name" value="ATP-DEPENDENT RNA HELICASE DHX37-RELATED"/>
    <property type="match status" value="1"/>
</dbReference>
<dbReference type="SMART" id="SM00490">
    <property type="entry name" value="HELICc"/>
    <property type="match status" value="1"/>
</dbReference>
<evidence type="ECO:0000256" key="7">
    <source>
        <dbReference type="ARBA" id="ARBA00022786"/>
    </source>
</evidence>
<evidence type="ECO:0000313" key="15">
    <source>
        <dbReference type="EMBL" id="KAA0148629.1"/>
    </source>
</evidence>
<dbReference type="Pfam" id="PF26200">
    <property type="entry name" value="Rcat_RNF216"/>
    <property type="match status" value="1"/>
</dbReference>
<evidence type="ECO:0000256" key="6">
    <source>
        <dbReference type="ARBA" id="ARBA00022771"/>
    </source>
</evidence>
<reference evidence="15 16" key="1">
    <citation type="submission" date="2019-07" db="EMBL/GenBank/DDBJ databases">
        <title>Genomes of Cafeteria roenbergensis.</title>
        <authorList>
            <person name="Fischer M.G."/>
            <person name="Hackl T."/>
            <person name="Roman M."/>
        </authorList>
    </citation>
    <scope>NUCLEOTIDE SEQUENCE [LARGE SCALE GENOMIC DNA]</scope>
    <source>
        <strain evidence="15 16">BVI</strain>
    </source>
</reference>
<evidence type="ECO:0000313" key="16">
    <source>
        <dbReference type="Proteomes" id="UP000323011"/>
    </source>
</evidence>
<dbReference type="SUPFAM" id="SSF52540">
    <property type="entry name" value="P-loop containing nucleoside triphosphate hydrolases"/>
    <property type="match status" value="1"/>
</dbReference>
<evidence type="ECO:0000256" key="1">
    <source>
        <dbReference type="ARBA" id="ARBA00008792"/>
    </source>
</evidence>
<protein>
    <submittedName>
        <fullName evidence="15">Uncharacterized protein</fullName>
    </submittedName>
</protein>
<dbReference type="Proteomes" id="UP000323011">
    <property type="component" value="Unassembled WGS sequence"/>
</dbReference>
<keyword evidence="5" id="KW-0547">Nucleotide-binding</keyword>
<dbReference type="PROSITE" id="PS00690">
    <property type="entry name" value="DEAH_ATP_HELICASE"/>
    <property type="match status" value="1"/>
</dbReference>
<dbReference type="Pfam" id="PF01485">
    <property type="entry name" value="IBR"/>
    <property type="match status" value="1"/>
</dbReference>
<keyword evidence="7" id="KW-0833">Ubl conjugation pathway</keyword>
<dbReference type="PROSITE" id="PS51873">
    <property type="entry name" value="TRIAD"/>
    <property type="match status" value="1"/>
</dbReference>
<dbReference type="Gene3D" id="1.20.120.1750">
    <property type="match status" value="1"/>
</dbReference>
<dbReference type="InterPro" id="IPR002867">
    <property type="entry name" value="IBR_dom"/>
</dbReference>
<evidence type="ECO:0000256" key="8">
    <source>
        <dbReference type="ARBA" id="ARBA00022801"/>
    </source>
</evidence>
<dbReference type="SMART" id="SM00647">
    <property type="entry name" value="IBR"/>
    <property type="match status" value="2"/>
</dbReference>
<evidence type="ECO:0000256" key="11">
    <source>
        <dbReference type="ARBA" id="ARBA00022840"/>
    </source>
</evidence>
<feature type="region of interest" description="Disordered" evidence="12">
    <location>
        <begin position="2423"/>
        <end position="2444"/>
    </location>
</feature>
<proteinExistence type="inferred from homology"/>
<dbReference type="InterPro" id="IPR002464">
    <property type="entry name" value="DNA/RNA_helicase_DEAH_CS"/>
</dbReference>
<dbReference type="GO" id="GO:0016787">
    <property type="term" value="F:hydrolase activity"/>
    <property type="evidence" value="ECO:0007669"/>
    <property type="project" value="UniProtKB-KW"/>
</dbReference>
<name>A0A5A8C7V9_CAFRO</name>
<keyword evidence="3" id="KW-0479">Metal-binding</keyword>
<gene>
    <name evidence="15" type="ORF">FNF29_06566</name>
</gene>
<dbReference type="GO" id="GO:0003723">
    <property type="term" value="F:RNA binding"/>
    <property type="evidence" value="ECO:0007669"/>
    <property type="project" value="TreeGrafter"/>
</dbReference>
<keyword evidence="2" id="KW-0808">Transferase</keyword>
<keyword evidence="16" id="KW-1185">Reference proteome</keyword>
<evidence type="ECO:0000256" key="3">
    <source>
        <dbReference type="ARBA" id="ARBA00022723"/>
    </source>
</evidence>
<dbReference type="EMBL" id="VLTN01000051">
    <property type="protein sequence ID" value="KAA0148629.1"/>
    <property type="molecule type" value="Genomic_DNA"/>
</dbReference>
<dbReference type="GO" id="GO:0016740">
    <property type="term" value="F:transferase activity"/>
    <property type="evidence" value="ECO:0007669"/>
    <property type="project" value="UniProtKB-KW"/>
</dbReference>
<dbReference type="CDD" id="cd18791">
    <property type="entry name" value="SF2_C_RHA"/>
    <property type="match status" value="1"/>
</dbReference>
<evidence type="ECO:0000256" key="9">
    <source>
        <dbReference type="ARBA" id="ARBA00022806"/>
    </source>
</evidence>
<keyword evidence="4" id="KW-0677">Repeat</keyword>
<accession>A0A5A8C7V9</accession>
<keyword evidence="6" id="KW-0863">Zinc-finger</keyword>
<evidence type="ECO:0000256" key="12">
    <source>
        <dbReference type="SAM" id="MobiDB-lite"/>
    </source>
</evidence>
<dbReference type="InterPro" id="IPR027417">
    <property type="entry name" value="P-loop_NTPase"/>
</dbReference>
<dbReference type="GO" id="GO:0005524">
    <property type="term" value="F:ATP binding"/>
    <property type="evidence" value="ECO:0007669"/>
    <property type="project" value="UniProtKB-KW"/>
</dbReference>
<feature type="domain" description="RING-type" evidence="14">
    <location>
        <begin position="2491"/>
        <end position="2728"/>
    </location>
</feature>
<sequence>MPPIQRLSEFVLQVLAGRKLASKQEAAGSDPLPAVLIVGEGGMHLRADDPAGPAALCEALGPEIRILDAPPAAAVGGPRPADECLQRAAKEFIAHLRALDGARRLVVVSGDGRDDIEVEKQELTFAGSVHNAILAGVPVEMVGWPGSVSRAYGAVSAAKGRKVLSLREITDAGGFKVRRFAPPAGLPLDRSADPIPGHAPRPRSWDLDDFRHPVAGGDSSTLPVCRPPPCGSVAWKLQDVVGINSAISEVMAASDESSDEGYTKAHNGRSGITASALANRMGEAGAAALTSTVFAQAIAAAQRWAVSHASEWASVATLPELCAPIEAAGCIQARCLREALPVYALSDTICLSLGLPVFGLAEGPRPHAGPAPVASMIVGATGTGKSTVLPVVLASRTVASCGDALLEGFRVLVAEPQAHHCQLLAQRVRGIWSGTGTGPGGVATEQFGAAGGAGAGPQRQRSSEGACSEGAVSVITGPRSHDITPEARIAFSSHKDLLGMLVRELREFYDSLDAPDSSAGVAMPLAQFGSVVVDEAHERSLELDLLLGCLAQVLRIRNAAAAVPLRRARCSCTPLRLVICSATMDESVASRFLDSVTQSVRDAIGCVEAGGSLRSALGGWDPLSAAAASGAGHSVSRAGARGAAAASGAGAHYPREDAPSSCGAAAESSTGDAARCNVAGTMFPVADVFVDPRKLLLELADHIAASTGIDQGFADGFSSAAKAVAVAVSAEHTRLGRFESGAILAFLPSPADIEQARAVLELLLVRKAHTVQLFTMQGVHGEEIDIHPRSRKRTIILATSVAESCVTIPDLRVVIDSGEEDVVQYNPSLRVEVPSRQMISRASAMQRRGRCGRTRSGRCIHLYSKAQYETMNSHAVPGVLARDLTQAMATLLAAGIDPAAFHWMTTPPPTHLAHALDALASWGACTFGRGPGEASVVATAKGRLLGLLGLRMPTDAAMVVATGMEAVGAGERPAHAVLEAAAAMACRPPACMADLAKQHDDENDVVMLVRYLRAAREQLLRSPGTPLATVARSIAESARLSADSAAELEAALAQQLEMHSRIVEAVRECSVPRTPGTGGAGLAASTRAGGSMVVLSEASGQARPLDWLPGEEAQLMAALAKGLTLNVVVRAGHATAGYSLARTACRPSAAAVDAAEAICGCEVSPGDEFCGGCVVRAGRDTALARAGDAASSYALCTGLAHCNGTTSVGLTMPCTLADLEAASPALVHSLGIGEGGPNAPGQHCVLEYNDIEAAVLRELLGSDGERTRAMEAAIGSGVKVDSGMPFASVAVADLVGEARAIGRDIGAATLRVSAPVASRERVDAAVKALLLQARERLMELRIVVPATSTEQANHLVVGPGATAEKLVAHDCPGVEVTVRAQLHGPRAHPVDWPALVQALRSRLALYEVDAAPRWRISSWVVERPATASSTAIRLLCESVDTAELVTRTINNWELSQSTSAGATGRMLLLGATVGVEVGTGRCGNVVTLHGVPDTWDEDTAKRAGVELLHHSRRFLPLARSLESGDDYDPARAFPLRMQPRSKPGGPASPTQAVVHGDPKGIKFSGGHFTFQLRYSAGKLLTSSDESKMRGDWHSLGVKLTVVAVGDSAEVPSGRPICGGDTVELLLDQGQALGVKTRPDGTAVLDACTLDAPDARKEEDPAIARLWRSARPAPDGAAAADSAGSSVDVDWAAFCPDVVRFSPGKPRMRFAVKPHGVPDLTLDGRPVFPAAAGGLVFATCAADGTLGPHAHFRGPADLAELRSALERAMARSSTWVCQAIAMDGAIGRHAAHELSGWAEHMLASATCRLQPPSRSDKLEHSENLRKFSVMGGPVARIYAPGFCATGLPGQEAGLGEAEWPCAEETGEPGPAAHLGTHAHLEALAALMGDTGGFQELVASFDLVDEAKASERPESFRRPAAEATFRTAEQAEAAAKHAATRWEADGKPGVLRATATIAIPIATDAAKPAFAKAALVVAHACAGAVNAALRRPAATVSTPQPGQAGRPAQGVAIMLDSSEAVERAQAELATLIAVVRIDSLSGSGATDADIAYSAEEAAQAAETAAADASLLQKVLQLPDLDSVLAYRVQGTGRAASLTLQGPASSIAKSAHAAVRALLAERALLQGGQSAARLPVEVLELERAELRALLRNGGDALLERLTATAVEQFGSGEPAPEDSAGAGGAAAAAAGSAAPAASLSEDSALEGRQLRYGDKVVLRTSFGQLLDVQDGDRAGGNDAVRVRLREPHPVATFVLTAMEDERRLQDGEDVLAGRPLHLVSHAGTPVAAERSWLTGLARMEAGRNCLTEGTALVLSPVPFGGGADAAAGDAPVRGNRLAAARSAGSKPATDGMRVTLLPLDARLGFVRSTRGQATLSVGSSHERSLDGSEAPAWLESVTFTVERQERFEATAAAAAAAEAGAAADAAAEGGADASNPSGAEQPATGPEAWTVVSRLDWRRRTVELESDHPDLAAVAARLRALLGKLAADDPPPREGTECVICFAGVSQLGLWPGAVDARAPYRFLGDDAESVVCRDCAVTSLTEGVRAMRAGAAAMLETPQGNPCSVADVCDLIGEATARDAAMASLTRKVLQGGPEAREIQARICSGPDCGAPIPLPNKSADATFGLQTCSCVACGLSSCAACNEPAHPGLSCADRKRGLHQTALGTLAANLRANPAHPERLCPGCGMHVQKTEGCDHITCRCGSHWCFLCGFPWQRSDSPDLVYAHIRTARHGDPVWWDGAGEALPGKVEEGRAMAARLGFTFVGPEGAAAGRLVRRAAAAAHGPVEY</sequence>
<evidence type="ECO:0000256" key="4">
    <source>
        <dbReference type="ARBA" id="ARBA00022737"/>
    </source>
</evidence>
<dbReference type="Pfam" id="PF00271">
    <property type="entry name" value="Helicase_C"/>
    <property type="match status" value="1"/>
</dbReference>
<dbReference type="PROSITE" id="PS51194">
    <property type="entry name" value="HELICASE_CTER"/>
    <property type="match status" value="1"/>
</dbReference>
<comment type="similarity">
    <text evidence="1">Belongs to the DEAD box helicase family. DEAH subfamily.</text>
</comment>